<evidence type="ECO:0000313" key="8">
    <source>
        <dbReference type="EMBL" id="MDQ0156543.1"/>
    </source>
</evidence>
<evidence type="ECO:0000256" key="6">
    <source>
        <dbReference type="ARBA" id="ARBA00047561"/>
    </source>
</evidence>
<accession>A0ABT9V6I4</accession>
<keyword evidence="8" id="KW-0456">Lyase</keyword>
<evidence type="ECO:0000256" key="4">
    <source>
        <dbReference type="ARBA" id="ARBA00023027"/>
    </source>
</evidence>
<evidence type="ECO:0000256" key="1">
    <source>
        <dbReference type="ARBA" id="ARBA00005010"/>
    </source>
</evidence>
<evidence type="ECO:0000259" key="7">
    <source>
        <dbReference type="Pfam" id="PF14824"/>
    </source>
</evidence>
<dbReference type="PANTHER" id="PTHR35330">
    <property type="entry name" value="SIROHEME BIOSYNTHESIS PROTEIN MET8"/>
    <property type="match status" value="1"/>
</dbReference>
<comment type="caution">
    <text evidence="8">The sequence shown here is derived from an EMBL/GenBank/DDBJ whole genome shotgun (WGS) entry which is preliminary data.</text>
</comment>
<dbReference type="Pfam" id="PF14824">
    <property type="entry name" value="Sirohm_synth_M"/>
    <property type="match status" value="1"/>
</dbReference>
<dbReference type="Pfam" id="PF22440">
    <property type="entry name" value="SirC_C"/>
    <property type="match status" value="1"/>
</dbReference>
<dbReference type="GO" id="GO:0043115">
    <property type="term" value="F:precorrin-2 dehydrogenase activity"/>
    <property type="evidence" value="ECO:0007669"/>
    <property type="project" value="UniProtKB-EC"/>
</dbReference>
<dbReference type="Proteomes" id="UP001231362">
    <property type="component" value="Unassembled WGS sequence"/>
</dbReference>
<sequence>MMNLTYPIMLHLEGKKVVVIGGGKVAERKVCGLLDTGALITVISPEATDELQKLARTGQILWAKHRFCAEDIKDAFIIFAATNDRLLNQQVKESAAPSQLVLMVDNPCESDFQLPSSFRRGRLSIAVSTGGASPTLARKIRTRLEQEFDPSYEEYLEFLYLKRKWIINEVADTALKRKLLTAIADDEFLFSPDREGDFQRLYESMI</sequence>
<name>A0ABT9V6I4_9BACL</name>
<evidence type="ECO:0000256" key="5">
    <source>
        <dbReference type="ARBA" id="ARBA00023244"/>
    </source>
</evidence>
<gene>
    <name evidence="8" type="ORF">J2S07_002864</name>
</gene>
<dbReference type="NCBIfam" id="TIGR01470">
    <property type="entry name" value="cysG_Nterm"/>
    <property type="match status" value="1"/>
</dbReference>
<dbReference type="InterPro" id="IPR028281">
    <property type="entry name" value="Sirohaem_synthase_central"/>
</dbReference>
<keyword evidence="9" id="KW-1185">Reference proteome</keyword>
<dbReference type="InterPro" id="IPR028161">
    <property type="entry name" value="Met8-like"/>
</dbReference>
<dbReference type="Gene3D" id="3.40.50.720">
    <property type="entry name" value="NAD(P)-binding Rossmann-like Domain"/>
    <property type="match status" value="1"/>
</dbReference>
<dbReference type="RefSeq" id="WP_307151052.1">
    <property type="nucleotide sequence ID" value="NZ_JAUSTU010000013.1"/>
</dbReference>
<keyword evidence="5" id="KW-0627">Porphyrin biosynthesis</keyword>
<comment type="pathway">
    <text evidence="1">Porphyrin-containing compound metabolism; siroheme biosynthesis; sirohydrochlorin from precorrin-2: step 1/1.</text>
</comment>
<evidence type="ECO:0000313" key="9">
    <source>
        <dbReference type="Proteomes" id="UP001231362"/>
    </source>
</evidence>
<comment type="catalytic activity">
    <reaction evidence="6">
        <text>precorrin-2 + NAD(+) = sirohydrochlorin + NADH + 2 H(+)</text>
        <dbReference type="Rhea" id="RHEA:15613"/>
        <dbReference type="ChEBI" id="CHEBI:15378"/>
        <dbReference type="ChEBI" id="CHEBI:57540"/>
        <dbReference type="ChEBI" id="CHEBI:57945"/>
        <dbReference type="ChEBI" id="CHEBI:58351"/>
        <dbReference type="ChEBI" id="CHEBI:58827"/>
        <dbReference type="EC" id="1.3.1.76"/>
    </reaction>
</comment>
<evidence type="ECO:0000256" key="2">
    <source>
        <dbReference type="ARBA" id="ARBA00012400"/>
    </source>
</evidence>
<evidence type="ECO:0000256" key="3">
    <source>
        <dbReference type="ARBA" id="ARBA00023002"/>
    </source>
</evidence>
<keyword evidence="4" id="KW-0520">NAD</keyword>
<organism evidence="8 9">
    <name type="scientific">Anoxybacillus andreesenii</name>
    <dbReference type="NCBI Taxonomy" id="1325932"/>
    <lineage>
        <taxon>Bacteria</taxon>
        <taxon>Bacillati</taxon>
        <taxon>Bacillota</taxon>
        <taxon>Bacilli</taxon>
        <taxon>Bacillales</taxon>
        <taxon>Anoxybacillaceae</taxon>
        <taxon>Anoxybacillus</taxon>
    </lineage>
</organism>
<reference evidence="8 9" key="1">
    <citation type="submission" date="2023-07" db="EMBL/GenBank/DDBJ databases">
        <title>Genomic Encyclopedia of Type Strains, Phase IV (KMG-IV): sequencing the most valuable type-strain genomes for metagenomic binning, comparative biology and taxonomic classification.</title>
        <authorList>
            <person name="Goeker M."/>
        </authorList>
    </citation>
    <scope>NUCLEOTIDE SEQUENCE [LARGE SCALE GENOMIC DNA]</scope>
    <source>
        <strain evidence="8 9">DSM 23948</strain>
    </source>
</reference>
<dbReference type="PANTHER" id="PTHR35330:SF1">
    <property type="entry name" value="SIROHEME BIOSYNTHESIS PROTEIN MET8"/>
    <property type="match status" value="1"/>
</dbReference>
<dbReference type="SUPFAM" id="SSF75615">
    <property type="entry name" value="Siroheme synthase middle domains-like"/>
    <property type="match status" value="1"/>
</dbReference>
<dbReference type="InterPro" id="IPR042518">
    <property type="entry name" value="SirC_C"/>
</dbReference>
<dbReference type="InterPro" id="IPR006367">
    <property type="entry name" value="Sirohaem_synthase_N"/>
</dbReference>
<protein>
    <recommendedName>
        <fullName evidence="2">precorrin-2 dehydrogenase</fullName>
        <ecNumber evidence="2">1.3.1.76</ecNumber>
    </recommendedName>
</protein>
<dbReference type="EMBL" id="JAUSTU010000013">
    <property type="protein sequence ID" value="MDQ0156543.1"/>
    <property type="molecule type" value="Genomic_DNA"/>
</dbReference>
<dbReference type="InterPro" id="IPR036291">
    <property type="entry name" value="NAD(P)-bd_dom_sf"/>
</dbReference>
<dbReference type="SUPFAM" id="SSF51735">
    <property type="entry name" value="NAD(P)-binding Rossmann-fold domains"/>
    <property type="match status" value="1"/>
</dbReference>
<dbReference type="GO" id="GO:0051266">
    <property type="term" value="F:sirohydrochlorin ferrochelatase activity"/>
    <property type="evidence" value="ECO:0007669"/>
    <property type="project" value="UniProtKB-EC"/>
</dbReference>
<dbReference type="Gene3D" id="1.10.8.610">
    <property type="entry name" value="SirC, precorrin-2 dehydrogenase, C-terminal helical domain-like"/>
    <property type="match status" value="1"/>
</dbReference>
<dbReference type="Pfam" id="PF13241">
    <property type="entry name" value="NAD_binding_7"/>
    <property type="match status" value="1"/>
</dbReference>
<feature type="domain" description="Siroheme synthase central" evidence="7">
    <location>
        <begin position="120"/>
        <end position="146"/>
    </location>
</feature>
<keyword evidence="3 8" id="KW-0560">Oxidoreductase</keyword>
<dbReference type="EC" id="1.3.1.76" evidence="2"/>
<proteinExistence type="predicted"/>
<dbReference type="NCBIfam" id="NF005222">
    <property type="entry name" value="PRK06718.1"/>
    <property type="match status" value="1"/>
</dbReference>